<dbReference type="Proteomes" id="UP000007305">
    <property type="component" value="Chromosome 4"/>
</dbReference>
<sequence>MAASAYSTKLSNKTQQILNPKGDQPSVNCMPITNEVRYHHSSSQGRNRQRPVLDMRKISSQLLLRQWMPDDPTPFIQKEAVVPEARAGEERLQIVDLVFLGLGQHRCSPDVREVTQLGCLLCGSTHEGLPCSSGPPI</sequence>
<keyword evidence="3" id="KW-1185">Reference proteome</keyword>
<dbReference type="EnsemblPlants" id="Zm00001eb169600_T001">
    <property type="protein sequence ID" value="Zm00001eb169600_P001"/>
    <property type="gene ID" value="Zm00001eb169600"/>
</dbReference>
<evidence type="ECO:0000313" key="3">
    <source>
        <dbReference type="Proteomes" id="UP000007305"/>
    </source>
</evidence>
<reference evidence="3" key="1">
    <citation type="journal article" date="2009" name="Science">
        <title>The B73 maize genome: complexity, diversity, and dynamics.</title>
        <authorList>
            <person name="Schnable P.S."/>
            <person name="Ware D."/>
            <person name="Fulton R.S."/>
            <person name="Stein J.C."/>
            <person name="Wei F."/>
            <person name="Pasternak S."/>
            <person name="Liang C."/>
            <person name="Zhang J."/>
            <person name="Fulton L."/>
            <person name="Graves T.A."/>
            <person name="Minx P."/>
            <person name="Reily A.D."/>
            <person name="Courtney L."/>
            <person name="Kruchowski S.S."/>
            <person name="Tomlinson C."/>
            <person name="Strong C."/>
            <person name="Delehaunty K."/>
            <person name="Fronick C."/>
            <person name="Courtney B."/>
            <person name="Rock S.M."/>
            <person name="Belter E."/>
            <person name="Du F."/>
            <person name="Kim K."/>
            <person name="Abbott R.M."/>
            <person name="Cotton M."/>
            <person name="Levy A."/>
            <person name="Marchetto P."/>
            <person name="Ochoa K."/>
            <person name="Jackson S.M."/>
            <person name="Gillam B."/>
            <person name="Chen W."/>
            <person name="Yan L."/>
            <person name="Higginbotham J."/>
            <person name="Cardenas M."/>
            <person name="Waligorski J."/>
            <person name="Applebaum E."/>
            <person name="Phelps L."/>
            <person name="Falcone J."/>
            <person name="Kanchi K."/>
            <person name="Thane T."/>
            <person name="Scimone A."/>
            <person name="Thane N."/>
            <person name="Henke J."/>
            <person name="Wang T."/>
            <person name="Ruppert J."/>
            <person name="Shah N."/>
            <person name="Rotter K."/>
            <person name="Hodges J."/>
            <person name="Ingenthron E."/>
            <person name="Cordes M."/>
            <person name="Kohlberg S."/>
            <person name="Sgro J."/>
            <person name="Delgado B."/>
            <person name="Mead K."/>
            <person name="Chinwalla A."/>
            <person name="Leonard S."/>
            <person name="Crouse K."/>
            <person name="Collura K."/>
            <person name="Kudrna D."/>
            <person name="Currie J."/>
            <person name="He R."/>
            <person name="Angelova A."/>
            <person name="Rajasekar S."/>
            <person name="Mueller T."/>
            <person name="Lomeli R."/>
            <person name="Scara G."/>
            <person name="Ko A."/>
            <person name="Delaney K."/>
            <person name="Wissotski M."/>
            <person name="Lopez G."/>
            <person name="Campos D."/>
            <person name="Braidotti M."/>
            <person name="Ashley E."/>
            <person name="Golser W."/>
            <person name="Kim H."/>
            <person name="Lee S."/>
            <person name="Lin J."/>
            <person name="Dujmic Z."/>
            <person name="Kim W."/>
            <person name="Talag J."/>
            <person name="Zuccolo A."/>
            <person name="Fan C."/>
            <person name="Sebastian A."/>
            <person name="Kramer M."/>
            <person name="Spiegel L."/>
            <person name="Nascimento L."/>
            <person name="Zutavern T."/>
            <person name="Miller B."/>
            <person name="Ambroise C."/>
            <person name="Muller S."/>
            <person name="Spooner W."/>
            <person name="Narechania A."/>
            <person name="Ren L."/>
            <person name="Wei S."/>
            <person name="Kumari S."/>
            <person name="Faga B."/>
            <person name="Levy M.J."/>
            <person name="McMahan L."/>
            <person name="Van Buren P."/>
            <person name="Vaughn M.W."/>
            <person name="Ying K."/>
            <person name="Yeh C.-T."/>
            <person name="Emrich S.J."/>
            <person name="Jia Y."/>
            <person name="Kalyanaraman A."/>
            <person name="Hsia A.-P."/>
            <person name="Barbazuk W.B."/>
            <person name="Baucom R.S."/>
            <person name="Brutnell T.P."/>
            <person name="Carpita N.C."/>
            <person name="Chaparro C."/>
            <person name="Chia J.-M."/>
            <person name="Deragon J.-M."/>
            <person name="Estill J.C."/>
            <person name="Fu Y."/>
            <person name="Jeddeloh J.A."/>
            <person name="Han Y."/>
            <person name="Lee H."/>
            <person name="Li P."/>
            <person name="Lisch D.R."/>
            <person name="Liu S."/>
            <person name="Liu Z."/>
            <person name="Nagel D.H."/>
            <person name="McCann M.C."/>
            <person name="SanMiguel P."/>
            <person name="Myers A.M."/>
            <person name="Nettleton D."/>
            <person name="Nguyen J."/>
            <person name="Penning B.W."/>
            <person name="Ponnala L."/>
            <person name="Schneider K.L."/>
            <person name="Schwartz D.C."/>
            <person name="Sharma A."/>
            <person name="Soderlund C."/>
            <person name="Springer N.M."/>
            <person name="Sun Q."/>
            <person name="Wang H."/>
            <person name="Waterman M."/>
            <person name="Westerman R."/>
            <person name="Wolfgruber T.K."/>
            <person name="Yang L."/>
            <person name="Yu Y."/>
            <person name="Zhang L."/>
            <person name="Zhou S."/>
            <person name="Zhu Q."/>
            <person name="Bennetzen J.L."/>
            <person name="Dawe R.K."/>
            <person name="Jiang J."/>
            <person name="Jiang N."/>
            <person name="Presting G.G."/>
            <person name="Wessler S.R."/>
            <person name="Aluru S."/>
            <person name="Martienssen R.A."/>
            <person name="Clifton S.W."/>
            <person name="McCombie W.R."/>
            <person name="Wing R.A."/>
            <person name="Wilson R.K."/>
        </authorList>
    </citation>
    <scope>NUCLEOTIDE SEQUENCE [LARGE SCALE GENOMIC DNA]</scope>
    <source>
        <strain evidence="3">cv. B73</strain>
    </source>
</reference>
<dbReference type="AlphaFoldDB" id="A0A804NLJ1"/>
<organism evidence="2 3">
    <name type="scientific">Zea mays</name>
    <name type="common">Maize</name>
    <dbReference type="NCBI Taxonomy" id="4577"/>
    <lineage>
        <taxon>Eukaryota</taxon>
        <taxon>Viridiplantae</taxon>
        <taxon>Streptophyta</taxon>
        <taxon>Embryophyta</taxon>
        <taxon>Tracheophyta</taxon>
        <taxon>Spermatophyta</taxon>
        <taxon>Magnoliopsida</taxon>
        <taxon>Liliopsida</taxon>
        <taxon>Poales</taxon>
        <taxon>Poaceae</taxon>
        <taxon>PACMAD clade</taxon>
        <taxon>Panicoideae</taxon>
        <taxon>Andropogonodae</taxon>
        <taxon>Andropogoneae</taxon>
        <taxon>Tripsacinae</taxon>
        <taxon>Zea</taxon>
    </lineage>
</organism>
<reference evidence="2" key="2">
    <citation type="submission" date="2019-07" db="EMBL/GenBank/DDBJ databases">
        <authorList>
            <person name="Seetharam A."/>
            <person name="Woodhouse M."/>
            <person name="Cannon E."/>
        </authorList>
    </citation>
    <scope>NUCLEOTIDE SEQUENCE [LARGE SCALE GENOMIC DNA]</scope>
    <source>
        <strain evidence="2">cv. B73</strain>
    </source>
</reference>
<reference evidence="2" key="3">
    <citation type="submission" date="2021-05" db="UniProtKB">
        <authorList>
            <consortium name="EnsemblPlants"/>
        </authorList>
    </citation>
    <scope>IDENTIFICATION</scope>
    <source>
        <strain evidence="2">cv. B73</strain>
    </source>
</reference>
<evidence type="ECO:0000256" key="1">
    <source>
        <dbReference type="SAM" id="MobiDB-lite"/>
    </source>
</evidence>
<name>A0A804NLJ1_MAIZE</name>
<protein>
    <submittedName>
        <fullName evidence="2">Uncharacterized protein</fullName>
    </submittedName>
</protein>
<dbReference type="Gramene" id="Zm00001eb169600_T001">
    <property type="protein sequence ID" value="Zm00001eb169600_P001"/>
    <property type="gene ID" value="Zm00001eb169600"/>
</dbReference>
<feature type="region of interest" description="Disordered" evidence="1">
    <location>
        <begin position="1"/>
        <end position="25"/>
    </location>
</feature>
<proteinExistence type="predicted"/>
<feature type="compositionally biased region" description="Polar residues" evidence="1">
    <location>
        <begin position="1"/>
        <end position="18"/>
    </location>
</feature>
<accession>A0A804NLJ1</accession>
<dbReference type="InParanoid" id="A0A804NLJ1"/>
<evidence type="ECO:0000313" key="2">
    <source>
        <dbReference type="EnsemblPlants" id="Zm00001eb169600_P001"/>
    </source>
</evidence>